<dbReference type="CDD" id="cd16262">
    <property type="entry name" value="EFG_III"/>
    <property type="match status" value="1"/>
</dbReference>
<reference evidence="11" key="1">
    <citation type="submission" date="2025-08" db="UniProtKB">
        <authorList>
            <consortium name="RefSeq"/>
        </authorList>
    </citation>
    <scope>IDENTIFICATION</scope>
    <source>
        <tissue evidence="11">Entire body</tissue>
    </source>
</reference>
<dbReference type="SMART" id="SM00838">
    <property type="entry name" value="EFG_C"/>
    <property type="match status" value="1"/>
</dbReference>
<accession>A0A1W4X6N8</accession>
<dbReference type="Pfam" id="PF03764">
    <property type="entry name" value="EFG_IV"/>
    <property type="match status" value="1"/>
</dbReference>
<evidence type="ECO:0000313" key="10">
    <source>
        <dbReference type="Proteomes" id="UP000192223"/>
    </source>
</evidence>
<dbReference type="InterPro" id="IPR035647">
    <property type="entry name" value="EFG_III/V"/>
</dbReference>
<sequence>MTIVSVLRLSVIKKNIITSNVIHKLQKCMCSQANVDHKPLEKIRNIGISAHIDSGKTTLTERILFYTGRIEEMHEVKGKDNVGAVMDSMELERQRGITIQSAATYTIWKEHNINIIDTPGHVDFTVEVERALRVLDGAVLVLCAVGGVQSQTLTVNRQMKRYNVPCLAFINKLDRLGANPKRVVSQLRSKMNHNAAFLQLPIGLERENKGVVDLISQKAIYFQGDFGESLFYDEIPNHMRTECADYRHELIENLSNVDDTLADLFLEEKSISEGDIKNAIRRTCIKRTFTPVLVGTALKNRGVQPLLDAVLDYLPNPGEVENFALKEKEGQEPQKVILNPARDDSYPFVALAFKLEAGRFGQLTYMRCYQGVLKKGDNLYNVRTMRKVRIARLVRMHSNNMEDVNEVFSGDIFALFGVDCASGDTFVTDKNLQLAMESIFVPEPVVSMSIVPANNKDRDNFSKAVARFTKEDPTFHFYYDSDNKETIVSGMGELHLEIYAQRMEREYNCPVILGKPKVSFRETLIQPCPFDYLHKKQSGGQGQYARVTGILEPLPPNKNTSLEFVDETVGTNVPKQFIPGIKKGFLAMAEKGLLTGHKLTGLKFRLQDGMHHIVDSSELAFFLATQGAIREVFEDGIWQVLEPVMSVEVTVPDEFQGAVMVQLNKRHGIITGTEGTEGWFTVHAEVPLNDMFGYAGELRSSTQGKGEFSMEYSRYSPCLPETQEKLITEYQRSMGILPNKEKKKN</sequence>
<dbReference type="HAMAP" id="MF_00054_B">
    <property type="entry name" value="EF_G_EF_2_B"/>
    <property type="match status" value="1"/>
</dbReference>
<evidence type="ECO:0000256" key="2">
    <source>
        <dbReference type="ARBA" id="ARBA00005870"/>
    </source>
</evidence>
<dbReference type="FunCoup" id="A0A1W4X6N8">
    <property type="interactions" value="2098"/>
</dbReference>
<evidence type="ECO:0000256" key="3">
    <source>
        <dbReference type="ARBA" id="ARBA00022741"/>
    </source>
</evidence>
<dbReference type="OrthoDB" id="198619at2759"/>
<keyword evidence="7 8" id="KW-0342">GTP-binding</keyword>
<dbReference type="InterPro" id="IPR004540">
    <property type="entry name" value="Transl_elong_EFG/EF2"/>
</dbReference>
<dbReference type="GO" id="GO:0005739">
    <property type="term" value="C:mitochondrion"/>
    <property type="evidence" value="ECO:0007669"/>
    <property type="project" value="UniProtKB-SubCell"/>
</dbReference>
<dbReference type="CTD" id="34004"/>
<keyword evidence="6 8" id="KW-0496">Mitochondrion</keyword>
<dbReference type="PRINTS" id="PR00315">
    <property type="entry name" value="ELONGATNFCT"/>
</dbReference>
<dbReference type="InterPro" id="IPR041095">
    <property type="entry name" value="EFG_II"/>
</dbReference>
<dbReference type="SMART" id="SM00889">
    <property type="entry name" value="EFG_IV"/>
    <property type="match status" value="1"/>
</dbReference>
<dbReference type="InterPro" id="IPR027417">
    <property type="entry name" value="P-loop_NTPase"/>
</dbReference>
<dbReference type="CDD" id="cd01434">
    <property type="entry name" value="EFG_mtEFG1_IV"/>
    <property type="match status" value="1"/>
</dbReference>
<dbReference type="InParanoid" id="A0A1W4X6N8"/>
<dbReference type="FunFam" id="3.30.70.870:FF:000001">
    <property type="entry name" value="Elongation factor G"/>
    <property type="match status" value="1"/>
</dbReference>
<dbReference type="InterPro" id="IPR000795">
    <property type="entry name" value="T_Tr_GTP-bd_dom"/>
</dbReference>
<dbReference type="Gene3D" id="3.40.50.300">
    <property type="entry name" value="P-loop containing nucleotide triphosphate hydrolases"/>
    <property type="match status" value="1"/>
</dbReference>
<dbReference type="InterPro" id="IPR020568">
    <property type="entry name" value="Ribosomal_Su5_D2-typ_SF"/>
</dbReference>
<feature type="binding site" evidence="8">
    <location>
        <begin position="171"/>
        <end position="174"/>
    </location>
    <ligand>
        <name>GTP</name>
        <dbReference type="ChEBI" id="CHEBI:37565"/>
    </ligand>
</feature>
<dbReference type="FunFam" id="2.40.30.10:FF:000022">
    <property type="entry name" value="Elongation factor G, mitochondrial"/>
    <property type="match status" value="1"/>
</dbReference>
<evidence type="ECO:0000256" key="5">
    <source>
        <dbReference type="ARBA" id="ARBA00022917"/>
    </source>
</evidence>
<evidence type="ECO:0000313" key="11">
    <source>
        <dbReference type="RefSeq" id="XP_018328502.1"/>
    </source>
</evidence>
<dbReference type="CDD" id="cd01886">
    <property type="entry name" value="EF-G"/>
    <property type="match status" value="1"/>
</dbReference>
<comment type="subcellular location">
    <subcellularLocation>
        <location evidence="1 8">Mitochondrion</location>
    </subcellularLocation>
</comment>
<dbReference type="InterPro" id="IPR009000">
    <property type="entry name" value="Transl_B-barrel_sf"/>
</dbReference>
<dbReference type="NCBIfam" id="NF009381">
    <property type="entry name" value="PRK12740.1-5"/>
    <property type="match status" value="1"/>
</dbReference>
<dbReference type="Pfam" id="PF00679">
    <property type="entry name" value="EFG_C"/>
    <property type="match status" value="1"/>
</dbReference>
<comment type="similarity">
    <text evidence="2">Belongs to the TRAFAC class translation factor GTPase superfamily. Classic translation factor GTPase family. EF-G/EF-2 subfamily.</text>
</comment>
<dbReference type="SUPFAM" id="SSF54980">
    <property type="entry name" value="EF-G C-terminal domain-like"/>
    <property type="match status" value="2"/>
</dbReference>
<dbReference type="AlphaFoldDB" id="A0A1W4X6N8"/>
<dbReference type="PROSITE" id="PS00301">
    <property type="entry name" value="G_TR_1"/>
    <property type="match status" value="1"/>
</dbReference>
<dbReference type="KEGG" id="apln:108739208"/>
<dbReference type="Pfam" id="PF03144">
    <property type="entry name" value="GTP_EFTU_D2"/>
    <property type="match status" value="1"/>
</dbReference>
<dbReference type="InterPro" id="IPR000640">
    <property type="entry name" value="EFG_V-like"/>
</dbReference>
<dbReference type="FunFam" id="3.30.230.10:FF:000003">
    <property type="entry name" value="Elongation factor G"/>
    <property type="match status" value="1"/>
</dbReference>
<dbReference type="Proteomes" id="UP000192223">
    <property type="component" value="Unplaced"/>
</dbReference>
<name>A0A1W4X6N8_AGRPL</name>
<dbReference type="FunFam" id="3.30.70.240:FF:000001">
    <property type="entry name" value="Elongation factor G"/>
    <property type="match status" value="1"/>
</dbReference>
<dbReference type="InterPro" id="IPR047872">
    <property type="entry name" value="EFG_IV"/>
</dbReference>
<dbReference type="RefSeq" id="XP_018328502.1">
    <property type="nucleotide sequence ID" value="XM_018473000.1"/>
</dbReference>
<dbReference type="InterPro" id="IPR004161">
    <property type="entry name" value="EFTu-like_2"/>
</dbReference>
<evidence type="ECO:0000256" key="8">
    <source>
        <dbReference type="HAMAP-Rule" id="MF_03061"/>
    </source>
</evidence>
<keyword evidence="4 8" id="KW-0251">Elongation factor</keyword>
<dbReference type="GO" id="GO:0003924">
    <property type="term" value="F:GTPase activity"/>
    <property type="evidence" value="ECO:0007669"/>
    <property type="project" value="UniProtKB-UniRule"/>
</dbReference>
<dbReference type="PANTHER" id="PTHR43636">
    <property type="entry name" value="ELONGATION FACTOR G, MITOCHONDRIAL"/>
    <property type="match status" value="1"/>
</dbReference>
<feature type="binding site" evidence="8">
    <location>
        <begin position="117"/>
        <end position="121"/>
    </location>
    <ligand>
        <name>GTP</name>
        <dbReference type="ChEBI" id="CHEBI:37565"/>
    </ligand>
</feature>
<evidence type="ECO:0000256" key="1">
    <source>
        <dbReference type="ARBA" id="ARBA00004173"/>
    </source>
</evidence>
<dbReference type="PANTHER" id="PTHR43636:SF2">
    <property type="entry name" value="ELONGATION FACTOR G, MITOCHONDRIAL"/>
    <property type="match status" value="1"/>
</dbReference>
<comment type="function">
    <text evidence="8">Mitochondrial GTPase that catalyzes the GTP-dependent ribosomal translocation step during translation elongation. During this step, the ribosome changes from the pre-translocational (PRE) to the post-translocational (POST) state as the newly formed A-site-bound peptidyl-tRNA and P-site-bound deacylated tRNA move to the P and E sites, respectively. Catalyzes the coordinated movement of the two tRNA molecules, the mRNA and conformational changes in the ribosome.</text>
</comment>
<dbReference type="GO" id="GO:0070125">
    <property type="term" value="P:mitochondrial translational elongation"/>
    <property type="evidence" value="ECO:0007669"/>
    <property type="project" value="UniProtKB-UniRule"/>
</dbReference>
<dbReference type="SUPFAM" id="SSF52540">
    <property type="entry name" value="P-loop containing nucleoside triphosphate hydrolases"/>
    <property type="match status" value="1"/>
</dbReference>
<dbReference type="STRING" id="224129.A0A1W4X6N8"/>
<evidence type="ECO:0000259" key="9">
    <source>
        <dbReference type="PROSITE" id="PS51722"/>
    </source>
</evidence>
<keyword evidence="3 8" id="KW-0547">Nucleotide-binding</keyword>
<dbReference type="SUPFAM" id="SSF50447">
    <property type="entry name" value="Translation proteins"/>
    <property type="match status" value="1"/>
</dbReference>
<dbReference type="GO" id="GO:0005525">
    <property type="term" value="F:GTP binding"/>
    <property type="evidence" value="ECO:0007669"/>
    <property type="project" value="UniProtKB-UniRule"/>
</dbReference>
<dbReference type="Gene3D" id="2.40.30.10">
    <property type="entry name" value="Translation factors"/>
    <property type="match status" value="1"/>
</dbReference>
<evidence type="ECO:0000256" key="4">
    <source>
        <dbReference type="ARBA" id="ARBA00022768"/>
    </source>
</evidence>
<gene>
    <name evidence="11" type="primary">LOC108739208</name>
</gene>
<feature type="domain" description="Tr-type G" evidence="9">
    <location>
        <begin position="41"/>
        <end position="318"/>
    </location>
</feature>
<dbReference type="Pfam" id="PF00009">
    <property type="entry name" value="GTP_EFTU"/>
    <property type="match status" value="1"/>
</dbReference>
<dbReference type="Gene3D" id="3.30.70.870">
    <property type="entry name" value="Elongation Factor G (Translational Gtpase), domain 3"/>
    <property type="match status" value="1"/>
</dbReference>
<dbReference type="NCBIfam" id="TIGR00231">
    <property type="entry name" value="small_GTP"/>
    <property type="match status" value="1"/>
</dbReference>
<proteinExistence type="inferred from homology"/>
<dbReference type="InterPro" id="IPR035649">
    <property type="entry name" value="EFG_V"/>
</dbReference>
<dbReference type="CDD" id="cd04091">
    <property type="entry name" value="mtEFG1_II_like"/>
    <property type="match status" value="1"/>
</dbReference>
<dbReference type="InterPro" id="IPR031157">
    <property type="entry name" value="G_TR_CS"/>
</dbReference>
<comment type="similarity">
    <text evidence="8">Belongs to the GTP-binding elongation factor family. EF-G/EF-2 subfamily.</text>
</comment>
<dbReference type="Gene3D" id="3.30.230.10">
    <property type="match status" value="1"/>
</dbReference>
<dbReference type="CDD" id="cd04097">
    <property type="entry name" value="mtEFG1_C"/>
    <property type="match status" value="1"/>
</dbReference>
<dbReference type="GeneID" id="108739208"/>
<dbReference type="UniPathway" id="UPA00345"/>
<dbReference type="InterPro" id="IPR014721">
    <property type="entry name" value="Ribsml_uS5_D2-typ_fold_subgr"/>
</dbReference>
<dbReference type="Gene3D" id="3.30.70.240">
    <property type="match status" value="1"/>
</dbReference>
<comment type="pathway">
    <text evidence="8">Protein biosynthesis; polypeptide chain elongation.</text>
</comment>
<dbReference type="InterPro" id="IPR005225">
    <property type="entry name" value="Small_GTP-bd"/>
</dbReference>
<dbReference type="GO" id="GO:0003746">
    <property type="term" value="F:translation elongation factor activity"/>
    <property type="evidence" value="ECO:0007669"/>
    <property type="project" value="UniProtKB-UniRule"/>
</dbReference>
<keyword evidence="5 8" id="KW-0648">Protein biosynthesis</keyword>
<dbReference type="InterPro" id="IPR009022">
    <property type="entry name" value="EFG_III"/>
</dbReference>
<dbReference type="InterPro" id="IPR005517">
    <property type="entry name" value="Transl_elong_EFG/EF2_IV"/>
</dbReference>
<dbReference type="NCBIfam" id="TIGR00484">
    <property type="entry name" value="EF-G"/>
    <property type="match status" value="1"/>
</dbReference>
<protein>
    <recommendedName>
        <fullName evidence="8">Elongation factor G, mitochondrial</fullName>
        <shortName evidence="8">EF-Gmt</shortName>
    </recommendedName>
    <alternativeName>
        <fullName evidence="8">Elongation factor G 1, mitochondrial</fullName>
        <shortName evidence="8">mEF-G 1</shortName>
    </alternativeName>
    <alternativeName>
        <fullName evidence="8">Elongation factor G1</fullName>
    </alternativeName>
</protein>
<evidence type="ECO:0000256" key="6">
    <source>
        <dbReference type="ARBA" id="ARBA00023128"/>
    </source>
</evidence>
<dbReference type="Pfam" id="PF14492">
    <property type="entry name" value="EFG_III"/>
    <property type="match status" value="1"/>
</dbReference>
<dbReference type="PROSITE" id="PS51722">
    <property type="entry name" value="G_TR_2"/>
    <property type="match status" value="1"/>
</dbReference>
<dbReference type="FunFam" id="3.40.50.300:FF:000539">
    <property type="entry name" value="Elongation factor G, mitochondrial"/>
    <property type="match status" value="1"/>
</dbReference>
<keyword evidence="10" id="KW-1185">Reference proteome</keyword>
<evidence type="ECO:0000256" key="7">
    <source>
        <dbReference type="ARBA" id="ARBA00023134"/>
    </source>
</evidence>
<organism evidence="10 11">
    <name type="scientific">Agrilus planipennis</name>
    <name type="common">Emerald ash borer</name>
    <name type="synonym">Agrilus marcopoli</name>
    <dbReference type="NCBI Taxonomy" id="224129"/>
    <lineage>
        <taxon>Eukaryota</taxon>
        <taxon>Metazoa</taxon>
        <taxon>Ecdysozoa</taxon>
        <taxon>Arthropoda</taxon>
        <taxon>Hexapoda</taxon>
        <taxon>Insecta</taxon>
        <taxon>Pterygota</taxon>
        <taxon>Neoptera</taxon>
        <taxon>Endopterygota</taxon>
        <taxon>Coleoptera</taxon>
        <taxon>Polyphaga</taxon>
        <taxon>Elateriformia</taxon>
        <taxon>Buprestoidea</taxon>
        <taxon>Buprestidae</taxon>
        <taxon>Agrilinae</taxon>
        <taxon>Agrilus</taxon>
    </lineage>
</organism>
<feature type="binding site" evidence="8">
    <location>
        <begin position="50"/>
        <end position="57"/>
    </location>
    <ligand>
        <name>GTP</name>
        <dbReference type="ChEBI" id="CHEBI:37565"/>
    </ligand>
</feature>
<dbReference type="SUPFAM" id="SSF54211">
    <property type="entry name" value="Ribosomal protein S5 domain 2-like"/>
    <property type="match status" value="1"/>
</dbReference>